<dbReference type="AlphaFoldDB" id="F9Z8L7"/>
<evidence type="ECO:0000313" key="2">
    <source>
        <dbReference type="Proteomes" id="UP000006657"/>
    </source>
</evidence>
<name>F9Z8L7_ODOSD</name>
<organism evidence="1 2">
    <name type="scientific">Odoribacter splanchnicus (strain ATCC 29572 / DSM 20712 / CIP 104287 / JCM 15291 / NCTC 10825 / 1651/6)</name>
    <name type="common">Bacteroides splanchnicus</name>
    <dbReference type="NCBI Taxonomy" id="709991"/>
    <lineage>
        <taxon>Bacteria</taxon>
        <taxon>Pseudomonadati</taxon>
        <taxon>Bacteroidota</taxon>
        <taxon>Bacteroidia</taxon>
        <taxon>Bacteroidales</taxon>
        <taxon>Odoribacteraceae</taxon>
        <taxon>Odoribacter</taxon>
    </lineage>
</organism>
<sequence length="39" mass="4714">MLEINFLCIFTTIKRGIILNRIQLFGKDKNIKYDNKREI</sequence>
<dbReference type="Proteomes" id="UP000006657">
    <property type="component" value="Chromosome"/>
</dbReference>
<reference evidence="1 2" key="1">
    <citation type="journal article" date="2011" name="Stand. Genomic Sci.">
        <title>Complete genome sequence of Odoribacter splanchnicus type strain (1651/6).</title>
        <authorList>
            <consortium name="US DOE Joint Genome Institute (JGI-PGF)"/>
            <person name="Goker M."/>
            <person name="Gronow S."/>
            <person name="Zeytun A."/>
            <person name="Nolan M."/>
            <person name="Lucas S."/>
            <person name="Lapidus A."/>
            <person name="Hammon N."/>
            <person name="Deshpande S."/>
            <person name="Cheng J.F."/>
            <person name="Pitluck S."/>
            <person name="Liolios K."/>
            <person name="Pagani I."/>
            <person name="Ivanova N."/>
            <person name="Mavromatis K."/>
            <person name="Ovchinikova G."/>
            <person name="Pati A."/>
            <person name="Tapia R."/>
            <person name="Han C."/>
            <person name="Goodwin L."/>
            <person name="Chen A."/>
            <person name="Palaniappan K."/>
            <person name="Land M."/>
            <person name="Hauser L."/>
            <person name="Jeffries C.D."/>
            <person name="Brambilla E.M."/>
            <person name="Rohde M."/>
            <person name="Detter J.C."/>
            <person name="Woyke T."/>
            <person name="Bristow J."/>
            <person name="Markowitz V."/>
            <person name="Hugenholtz P."/>
            <person name="Eisen J.A."/>
            <person name="Kyrpides N.C."/>
            <person name="Klenk H.P."/>
        </authorList>
    </citation>
    <scope>NUCLEOTIDE SEQUENCE [LARGE SCALE GENOMIC DNA]</scope>
    <source>
        <strain evidence="2">ATCC 29572 / DSM 20712 / JCM 15291 / NCTC 10825 / 1651/6</strain>
    </source>
</reference>
<dbReference type="HOGENOM" id="CLU_3313667_0_0_10"/>
<proteinExistence type="predicted"/>
<gene>
    <name evidence="1" type="ordered locus">Odosp_0860</name>
</gene>
<evidence type="ECO:0000313" key="1">
    <source>
        <dbReference type="EMBL" id="ADY31933.1"/>
    </source>
</evidence>
<protein>
    <submittedName>
        <fullName evidence="1">Uncharacterized protein</fullName>
    </submittedName>
</protein>
<dbReference type="STRING" id="709991.Odosp_0860"/>
<dbReference type="EMBL" id="CP002544">
    <property type="protein sequence ID" value="ADY31933.1"/>
    <property type="molecule type" value="Genomic_DNA"/>
</dbReference>
<dbReference type="PaxDb" id="709991-Odosp_0860"/>
<dbReference type="KEGG" id="osp:Odosp_0860"/>
<accession>F9Z8L7</accession>
<keyword evidence="2" id="KW-1185">Reference proteome</keyword>